<proteinExistence type="predicted"/>
<reference evidence="1 2" key="1">
    <citation type="submission" date="2018-10" db="EMBL/GenBank/DDBJ databases">
        <title>A high-quality apple genome assembly.</title>
        <authorList>
            <person name="Hu J."/>
        </authorList>
    </citation>
    <scope>NUCLEOTIDE SEQUENCE [LARGE SCALE GENOMIC DNA]</scope>
    <source>
        <strain evidence="2">cv. HFTH1</strain>
        <tissue evidence="1">Young leaf</tissue>
    </source>
</reference>
<dbReference type="AlphaFoldDB" id="A0A498JZT5"/>
<organism evidence="1 2">
    <name type="scientific">Malus domestica</name>
    <name type="common">Apple</name>
    <name type="synonym">Pyrus malus</name>
    <dbReference type="NCBI Taxonomy" id="3750"/>
    <lineage>
        <taxon>Eukaryota</taxon>
        <taxon>Viridiplantae</taxon>
        <taxon>Streptophyta</taxon>
        <taxon>Embryophyta</taxon>
        <taxon>Tracheophyta</taxon>
        <taxon>Spermatophyta</taxon>
        <taxon>Magnoliopsida</taxon>
        <taxon>eudicotyledons</taxon>
        <taxon>Gunneridae</taxon>
        <taxon>Pentapetalae</taxon>
        <taxon>rosids</taxon>
        <taxon>fabids</taxon>
        <taxon>Rosales</taxon>
        <taxon>Rosaceae</taxon>
        <taxon>Amygdaloideae</taxon>
        <taxon>Maleae</taxon>
        <taxon>Malus</taxon>
    </lineage>
</organism>
<evidence type="ECO:0000313" key="1">
    <source>
        <dbReference type="EMBL" id="RXH99214.1"/>
    </source>
</evidence>
<keyword evidence="2" id="KW-1185">Reference proteome</keyword>
<accession>A0A498JZT5</accession>
<dbReference type="EMBL" id="RDQH01000331">
    <property type="protein sequence ID" value="RXH99214.1"/>
    <property type="molecule type" value="Genomic_DNA"/>
</dbReference>
<sequence length="61" mass="6903">MTPVPTEVRLQKMAENEMLGSTTTTMGYRNLCHHLRLILQPARISNPKVEITAKVKLELKA</sequence>
<comment type="caution">
    <text evidence="1">The sequence shown here is derived from an EMBL/GenBank/DDBJ whole genome shotgun (WGS) entry which is preliminary data.</text>
</comment>
<protein>
    <submittedName>
        <fullName evidence="1">Uncharacterized protein</fullName>
    </submittedName>
</protein>
<dbReference type="Proteomes" id="UP000290289">
    <property type="component" value="Chromosome 5"/>
</dbReference>
<name>A0A498JZT5_MALDO</name>
<evidence type="ECO:0000313" key="2">
    <source>
        <dbReference type="Proteomes" id="UP000290289"/>
    </source>
</evidence>
<gene>
    <name evidence="1" type="ORF">DVH24_011539</name>
</gene>